<dbReference type="Proteomes" id="UP001276902">
    <property type="component" value="Unassembled WGS sequence"/>
</dbReference>
<evidence type="ECO:0000313" key="1">
    <source>
        <dbReference type="EMBL" id="MDY5166874.1"/>
    </source>
</evidence>
<dbReference type="RefSeq" id="WP_320882887.1">
    <property type="nucleotide sequence ID" value="NZ_BAABZA010000001.1"/>
</dbReference>
<accession>A0AB35UK89</accession>
<gene>
    <name evidence="1" type="ORF">MQE39_01885</name>
</gene>
<dbReference type="EMBL" id="JALDAW010000008">
    <property type="protein sequence ID" value="MDY5166874.1"/>
    <property type="molecule type" value="Genomic_DNA"/>
</dbReference>
<dbReference type="AlphaFoldDB" id="A0AB35UK89"/>
<organism evidence="1 2">
    <name type="scientific">Dielma fastidiosa</name>
    <dbReference type="NCBI Taxonomy" id="1034346"/>
    <lineage>
        <taxon>Bacteria</taxon>
        <taxon>Bacillati</taxon>
        <taxon>Bacillota</taxon>
        <taxon>Erysipelotrichia</taxon>
        <taxon>Erysipelotrichales</taxon>
        <taxon>Erysipelotrichaceae</taxon>
        <taxon>Dielma</taxon>
    </lineage>
</organism>
<reference evidence="1" key="1">
    <citation type="submission" date="2022-03" db="EMBL/GenBank/DDBJ databases">
        <title>First case of bacteraemia caused by Dielma fastidiosa in a patient hospitalised with diverticulitis.</title>
        <authorList>
            <person name="Forman-Ankjaer B."/>
            <person name="Hvid-Jensen F."/>
            <person name="Kobel C.M."/>
            <person name="Greve T."/>
        </authorList>
    </citation>
    <scope>NUCLEOTIDE SEQUENCE</scope>
    <source>
        <strain evidence="1">AUH_DF_2021</strain>
    </source>
</reference>
<comment type="caution">
    <text evidence="1">The sequence shown here is derived from an EMBL/GenBank/DDBJ whole genome shotgun (WGS) entry which is preliminary data.</text>
</comment>
<sequence length="57" mass="6730">MKVKEFDLGSIHVEFYDDNCVDHDKSEAIYKGFAKYLFYINKECQALNTKNEQGDNY</sequence>
<protein>
    <submittedName>
        <fullName evidence="1">Uncharacterized protein</fullName>
    </submittedName>
</protein>
<evidence type="ECO:0000313" key="2">
    <source>
        <dbReference type="Proteomes" id="UP001276902"/>
    </source>
</evidence>
<proteinExistence type="predicted"/>
<name>A0AB35UK89_9FIRM</name>